<dbReference type="OrthoDB" id="1716100at2759"/>
<dbReference type="KEGG" id="egr:104456278"/>
<evidence type="ECO:0000313" key="3">
    <source>
        <dbReference type="EMBL" id="KCW57669.1"/>
    </source>
</evidence>
<proteinExistence type="predicted"/>
<feature type="domain" description="PORR" evidence="2">
    <location>
        <begin position="39"/>
        <end position="368"/>
    </location>
</feature>
<evidence type="ECO:0000259" key="2">
    <source>
        <dbReference type="Pfam" id="PF11955"/>
    </source>
</evidence>
<dbReference type="InterPro" id="IPR045040">
    <property type="entry name" value="PORR_fam"/>
</dbReference>
<dbReference type="PANTHER" id="PTHR31476:SF6">
    <property type="entry name" value="EMB|CAB68190.1"/>
    <property type="match status" value="1"/>
</dbReference>
<dbReference type="FunCoup" id="A0A059AV77">
    <property type="interactions" value="1579"/>
</dbReference>
<dbReference type="Pfam" id="PF11955">
    <property type="entry name" value="PORR"/>
    <property type="match status" value="1"/>
</dbReference>
<dbReference type="AlphaFoldDB" id="A0A059AV77"/>
<dbReference type="InParanoid" id="A0A059AV77"/>
<reference evidence="3" key="1">
    <citation type="submission" date="2013-07" db="EMBL/GenBank/DDBJ databases">
        <title>The genome of Eucalyptus grandis.</title>
        <authorList>
            <person name="Schmutz J."/>
            <person name="Hayes R."/>
            <person name="Myburg A."/>
            <person name="Tuskan G."/>
            <person name="Grattapaglia D."/>
            <person name="Rokhsar D.S."/>
        </authorList>
    </citation>
    <scope>NUCLEOTIDE SEQUENCE</scope>
    <source>
        <tissue evidence="3">Leaf extractions</tissue>
    </source>
</reference>
<sequence>MLLWLLGRTGESNLFFSCRLGFRYQQKCSLVNVKLKWAKDWELDTVVSGERDLKAVNFLISLIASAPRSCLPVYHLSRSRGQLGLPHDLKLSTFIRRYPNIFHEFYTPDSGGTPVPWFQLTPEAHGLQQEELNVLQQNHTVIQNRLCKLLMLTRDRILPLQTIDQLKWDLGLPYNYQELLILKSPELFSLIRLPDDRTGVKLLLWDDHLAVSELQKNAALLQKEEDLKDGILSFPVRFTRGFGLKKKCMRWLEEWQSLPYTSPYSDSSHLDPRTDVSEKRIVGVFHELLHLTVKKKTERKNVSNLRKPLSLPQKFTKVFERHPGIFYISKKSDTQNVILREAFEGKRLLYEHPIVQFREKLTSMMSEGFLDRSRGNYKSSVAGDLAEDAGAAISDDQQTSEQETDAFMFSDYDSDGTLDDPCWKKKGKSSQC</sequence>
<dbReference type="OMA" id="KRKSMEW"/>
<dbReference type="eggNOG" id="ENOG502QTBP">
    <property type="taxonomic scope" value="Eukaryota"/>
</dbReference>
<dbReference type="PANTHER" id="PTHR31476">
    <property type="entry name" value="PROTEIN WHAT'S THIS FACTOR 1 HOMOLOG, CHLOROPLASTIC"/>
    <property type="match status" value="1"/>
</dbReference>
<dbReference type="Gramene" id="KCW57669">
    <property type="protein sequence ID" value="KCW57669"/>
    <property type="gene ID" value="EUGRSUZ_H00430"/>
</dbReference>
<feature type="region of interest" description="Disordered" evidence="1">
    <location>
        <begin position="391"/>
        <end position="420"/>
    </location>
</feature>
<dbReference type="EMBL" id="KK198760">
    <property type="protein sequence ID" value="KCW57669.1"/>
    <property type="molecule type" value="Genomic_DNA"/>
</dbReference>
<dbReference type="GO" id="GO:0003723">
    <property type="term" value="F:RNA binding"/>
    <property type="evidence" value="ECO:0007669"/>
    <property type="project" value="InterPro"/>
</dbReference>
<name>A0A059AV77_EUCGR</name>
<organism evidence="3">
    <name type="scientific">Eucalyptus grandis</name>
    <name type="common">Flooded gum</name>
    <dbReference type="NCBI Taxonomy" id="71139"/>
    <lineage>
        <taxon>Eukaryota</taxon>
        <taxon>Viridiplantae</taxon>
        <taxon>Streptophyta</taxon>
        <taxon>Embryophyta</taxon>
        <taxon>Tracheophyta</taxon>
        <taxon>Spermatophyta</taxon>
        <taxon>Magnoliopsida</taxon>
        <taxon>eudicotyledons</taxon>
        <taxon>Gunneridae</taxon>
        <taxon>Pentapetalae</taxon>
        <taxon>rosids</taxon>
        <taxon>malvids</taxon>
        <taxon>Myrtales</taxon>
        <taxon>Myrtaceae</taxon>
        <taxon>Myrtoideae</taxon>
        <taxon>Eucalypteae</taxon>
        <taxon>Eucalyptus</taxon>
    </lineage>
</organism>
<dbReference type="InterPro" id="IPR021099">
    <property type="entry name" value="PORR_domain"/>
</dbReference>
<gene>
    <name evidence="3" type="ORF">EUGRSUZ_H00430</name>
</gene>
<dbReference type="STRING" id="71139.A0A059AV77"/>
<protein>
    <recommendedName>
        <fullName evidence="2">PORR domain-containing protein</fullName>
    </recommendedName>
</protein>
<evidence type="ECO:0000256" key="1">
    <source>
        <dbReference type="SAM" id="MobiDB-lite"/>
    </source>
</evidence>
<accession>A0A059AV77</accession>